<organism evidence="2 3">
    <name type="scientific">Stylosanthes scabra</name>
    <dbReference type="NCBI Taxonomy" id="79078"/>
    <lineage>
        <taxon>Eukaryota</taxon>
        <taxon>Viridiplantae</taxon>
        <taxon>Streptophyta</taxon>
        <taxon>Embryophyta</taxon>
        <taxon>Tracheophyta</taxon>
        <taxon>Spermatophyta</taxon>
        <taxon>Magnoliopsida</taxon>
        <taxon>eudicotyledons</taxon>
        <taxon>Gunneridae</taxon>
        <taxon>Pentapetalae</taxon>
        <taxon>rosids</taxon>
        <taxon>fabids</taxon>
        <taxon>Fabales</taxon>
        <taxon>Fabaceae</taxon>
        <taxon>Papilionoideae</taxon>
        <taxon>50 kb inversion clade</taxon>
        <taxon>dalbergioids sensu lato</taxon>
        <taxon>Dalbergieae</taxon>
        <taxon>Pterocarpus clade</taxon>
        <taxon>Stylosanthes</taxon>
    </lineage>
</organism>
<name>A0ABU6W1C5_9FABA</name>
<dbReference type="Proteomes" id="UP001341840">
    <property type="component" value="Unassembled WGS sequence"/>
</dbReference>
<accession>A0ABU6W1C5</accession>
<feature type="compositionally biased region" description="Basic and acidic residues" evidence="1">
    <location>
        <begin position="317"/>
        <end position="327"/>
    </location>
</feature>
<protein>
    <submittedName>
        <fullName evidence="2">Uncharacterized protein</fullName>
    </submittedName>
</protein>
<sequence>MGGGPRTYPGGVSKWQWKRMQAAKAKQLLKARLCRERQVYEMRKRAELRAAVSDLERPWEPVQQAPSLFSVRADEQVKVLADRFQRPGGFDLWSEKDGPQLFQTPDELPSARFFPKGVVHSVRPYRRIDADELLGEGRGDGDHGDGEDSSSHSRFLSEDLDSESDDQEYYSATVSSSGNNEVSVDSGSKKNGRNGQRLLSENVSNEGISSLPLDYGRKGVNSGGRTRKNRNGSRFMSEVGRDGSDNEVRSSPSSYGRNGGNYDGRMRRNTNGRRPFSKDDDYGSDDGEYSFSPSSSERNGRNVDGRVRKNGNGRRFPSRDGLDDREYPSSPFSSERNGGNVDGRMRKNGNGRRFTARDVNGSSGSYSGRVGSGMRQGRSNPSANRRDGKYSSRNSSYDRPRVRDSNSEVYEMDLQRDGSYGFHRKSEQSESRNW</sequence>
<gene>
    <name evidence="2" type="ORF">PIB30_001226</name>
</gene>
<feature type="region of interest" description="Disordered" evidence="1">
    <location>
        <begin position="132"/>
        <end position="434"/>
    </location>
</feature>
<evidence type="ECO:0000256" key="1">
    <source>
        <dbReference type="SAM" id="MobiDB-lite"/>
    </source>
</evidence>
<dbReference type="EMBL" id="JASCZI010181245">
    <property type="protein sequence ID" value="MED6179462.1"/>
    <property type="molecule type" value="Genomic_DNA"/>
</dbReference>
<feature type="compositionally biased region" description="Polar residues" evidence="1">
    <location>
        <begin position="193"/>
        <end position="208"/>
    </location>
</feature>
<proteinExistence type="predicted"/>
<feature type="compositionally biased region" description="Acidic residues" evidence="1">
    <location>
        <begin position="158"/>
        <end position="168"/>
    </location>
</feature>
<feature type="compositionally biased region" description="Basic and acidic residues" evidence="1">
    <location>
        <begin position="298"/>
        <end position="307"/>
    </location>
</feature>
<reference evidence="2 3" key="1">
    <citation type="journal article" date="2023" name="Plants (Basel)">
        <title>Bridging the Gap: Combining Genomics and Transcriptomics Approaches to Understand Stylosanthes scabra, an Orphan Legume from the Brazilian Caatinga.</title>
        <authorList>
            <person name="Ferreira-Neto J.R.C."/>
            <person name="da Silva M.D."/>
            <person name="Binneck E."/>
            <person name="de Melo N.F."/>
            <person name="da Silva R.H."/>
            <person name="de Melo A.L.T.M."/>
            <person name="Pandolfi V."/>
            <person name="Bustamante F.O."/>
            <person name="Brasileiro-Vidal A.C."/>
            <person name="Benko-Iseppon A.M."/>
        </authorList>
    </citation>
    <scope>NUCLEOTIDE SEQUENCE [LARGE SCALE GENOMIC DNA]</scope>
    <source>
        <tissue evidence="2">Leaves</tissue>
    </source>
</reference>
<evidence type="ECO:0000313" key="2">
    <source>
        <dbReference type="EMBL" id="MED6179462.1"/>
    </source>
</evidence>
<feature type="compositionally biased region" description="Basic and acidic residues" evidence="1">
    <location>
        <begin position="424"/>
        <end position="434"/>
    </location>
</feature>
<feature type="compositionally biased region" description="Low complexity" evidence="1">
    <location>
        <begin position="361"/>
        <end position="373"/>
    </location>
</feature>
<dbReference type="PANTHER" id="PTHR37724:SF1">
    <property type="entry name" value="OS02G0564300 PROTEIN"/>
    <property type="match status" value="1"/>
</dbReference>
<keyword evidence="3" id="KW-1185">Reference proteome</keyword>
<comment type="caution">
    <text evidence="2">The sequence shown here is derived from an EMBL/GenBank/DDBJ whole genome shotgun (WGS) entry which is preliminary data.</text>
</comment>
<feature type="compositionally biased region" description="Basic and acidic residues" evidence="1">
    <location>
        <begin position="239"/>
        <end position="248"/>
    </location>
</feature>
<evidence type="ECO:0000313" key="3">
    <source>
        <dbReference type="Proteomes" id="UP001341840"/>
    </source>
</evidence>
<feature type="compositionally biased region" description="Basic and acidic residues" evidence="1">
    <location>
        <begin position="132"/>
        <end position="157"/>
    </location>
</feature>
<dbReference type="PANTHER" id="PTHR37724">
    <property type="entry name" value="OS02G0564300 PROTEIN"/>
    <property type="match status" value="1"/>
</dbReference>
<feature type="compositionally biased region" description="Basic and acidic residues" evidence="1">
    <location>
        <begin position="384"/>
        <end position="406"/>
    </location>
</feature>
<feature type="compositionally biased region" description="Polar residues" evidence="1">
    <location>
        <begin position="172"/>
        <end position="186"/>
    </location>
</feature>